<dbReference type="Gene3D" id="3.30.950.30">
    <property type="entry name" value="Schlafen, AAA domain"/>
    <property type="match status" value="1"/>
</dbReference>
<comment type="caution">
    <text evidence="2">The sequence shown here is derived from an EMBL/GenBank/DDBJ whole genome shotgun (WGS) entry which is preliminary data.</text>
</comment>
<dbReference type="InterPro" id="IPR007421">
    <property type="entry name" value="Schlafen_AlbA_2_dom"/>
</dbReference>
<proteinExistence type="predicted"/>
<dbReference type="PANTHER" id="PTHR30595:SF6">
    <property type="entry name" value="SCHLAFEN ALBA-2 DOMAIN-CONTAINING PROTEIN"/>
    <property type="match status" value="1"/>
</dbReference>
<protein>
    <recommendedName>
        <fullName evidence="1">Schlafen AlbA-2 domain-containing protein</fullName>
    </recommendedName>
</protein>
<evidence type="ECO:0000313" key="2">
    <source>
        <dbReference type="EMBL" id="KAA6338977.1"/>
    </source>
</evidence>
<dbReference type="Pfam" id="PF13749">
    <property type="entry name" value="HATPase_c_4"/>
    <property type="match status" value="1"/>
</dbReference>
<dbReference type="Pfam" id="PF04326">
    <property type="entry name" value="SLFN_AlbA_2"/>
    <property type="match status" value="1"/>
</dbReference>
<dbReference type="Gene3D" id="3.30.565.60">
    <property type="match status" value="1"/>
</dbReference>
<feature type="domain" description="Schlafen AlbA-2" evidence="1">
    <location>
        <begin position="33"/>
        <end position="160"/>
    </location>
</feature>
<dbReference type="EMBL" id="SNRY01000573">
    <property type="protein sequence ID" value="KAA6338977.1"/>
    <property type="molecule type" value="Genomic_DNA"/>
</dbReference>
<sequence length="633" mass="72077">MLKSNDNKGVKFKFILNMTDINELLEQLNLSDESVSIEAKRASVIDKSVMETVNAFSNEPNLGGGYLLLGVERVENGETWQYIVTGISDPDKLQLDLSSQCADSFNLTIRPDITVETIDGKNVVLVYVPELPASQKPVYFKNQGLPRGAYRRIGSSDQRCTDDDLFIFYHQEDELDSSIIKDSELDDISEEAVALYRNLRAKVNPYAEELQYETIELLQSLACLKKDADKYYLTYAGLLVFGKRTSLRRLLPMVRVDYIRVPGNTWIEDPDNRFTTVDMRGSMLEMVQRAFSLVSDDLPKGFVLPEGELQAGSNGLPARVLREALVNSMIHRTFRVNQPIQIIRYGNRIEISNPGFSLKPEEHLGIPGSVTRNPIIATIFHDTNLAETKGSGIRTMRALMEKAQMLLPTFESSHELNQFTIRLLLHHFLGEEDIKWLSKFKAFNLNEQQKCALIFIKEVGAIDNPTYRQLNGVEMIKVRTDLHDLKDKAILTQKGKGKAIYYVPGEELIKFLPIQEEDDILTNQLSAETNQLSAETNQLSAETNQLPDDLKEKLSQLRYRNKKEYTNDVILALCEWNSLTLSQLAGIMNRTGEKNLLYNYITPLRKQGKLEYTIPEMPNHPKQAYRTVTKHIK</sequence>
<evidence type="ECO:0000259" key="1">
    <source>
        <dbReference type="Pfam" id="PF04326"/>
    </source>
</evidence>
<dbReference type="InterPro" id="IPR038475">
    <property type="entry name" value="RecG_C_sf"/>
</dbReference>
<accession>A0A5J4RYA6</accession>
<name>A0A5J4RYA6_9ZZZZ</name>
<dbReference type="AlphaFoldDB" id="A0A5J4RYA6"/>
<dbReference type="InterPro" id="IPR038461">
    <property type="entry name" value="Schlafen_AlbA_2_dom_sf"/>
</dbReference>
<reference evidence="2" key="1">
    <citation type="submission" date="2019-03" db="EMBL/GenBank/DDBJ databases">
        <title>Single cell metagenomics reveals metabolic interactions within the superorganism composed of flagellate Streblomastix strix and complex community of Bacteroidetes bacteria on its surface.</title>
        <authorList>
            <person name="Treitli S.C."/>
            <person name="Kolisko M."/>
            <person name="Husnik F."/>
            <person name="Keeling P."/>
            <person name="Hampl V."/>
        </authorList>
    </citation>
    <scope>NUCLEOTIDE SEQUENCE</scope>
    <source>
        <strain evidence="2">STM</strain>
    </source>
</reference>
<organism evidence="2">
    <name type="scientific">termite gut metagenome</name>
    <dbReference type="NCBI Taxonomy" id="433724"/>
    <lineage>
        <taxon>unclassified sequences</taxon>
        <taxon>metagenomes</taxon>
        <taxon>organismal metagenomes</taxon>
    </lineage>
</organism>
<dbReference type="PANTHER" id="PTHR30595">
    <property type="entry name" value="GLPR-RELATED TRANSCRIPTIONAL REPRESSOR"/>
    <property type="match status" value="1"/>
</dbReference>
<gene>
    <name evidence="2" type="ORF">EZS27_013057</name>
</gene>